<keyword evidence="2" id="KW-1185">Reference proteome</keyword>
<protein>
    <submittedName>
        <fullName evidence="1">Uncharacterized protein</fullName>
    </submittedName>
</protein>
<dbReference type="EMBL" id="KE345743">
    <property type="protein sequence ID" value="EXC13333.1"/>
    <property type="molecule type" value="Genomic_DNA"/>
</dbReference>
<sequence length="100" mass="12033">MAAIITIIISIRRGFRMIGSDTLPQGSRRVWLLRLQSSPRHRRQLHEDDAHSHFFRLESSPRLRRWLHEDGAHSRLLRLCNVISKSKWRKGTRRERRKED</sequence>
<proteinExistence type="predicted"/>
<evidence type="ECO:0000313" key="2">
    <source>
        <dbReference type="Proteomes" id="UP000030645"/>
    </source>
</evidence>
<evidence type="ECO:0000313" key="1">
    <source>
        <dbReference type="EMBL" id="EXC13333.1"/>
    </source>
</evidence>
<accession>W9RVU1</accession>
<name>W9RVU1_9ROSA</name>
<dbReference type="AlphaFoldDB" id="W9RVU1"/>
<organism evidence="1 2">
    <name type="scientific">Morus notabilis</name>
    <dbReference type="NCBI Taxonomy" id="981085"/>
    <lineage>
        <taxon>Eukaryota</taxon>
        <taxon>Viridiplantae</taxon>
        <taxon>Streptophyta</taxon>
        <taxon>Embryophyta</taxon>
        <taxon>Tracheophyta</taxon>
        <taxon>Spermatophyta</taxon>
        <taxon>Magnoliopsida</taxon>
        <taxon>eudicotyledons</taxon>
        <taxon>Gunneridae</taxon>
        <taxon>Pentapetalae</taxon>
        <taxon>rosids</taxon>
        <taxon>fabids</taxon>
        <taxon>Rosales</taxon>
        <taxon>Moraceae</taxon>
        <taxon>Moreae</taxon>
        <taxon>Morus</taxon>
    </lineage>
</organism>
<reference evidence="2" key="1">
    <citation type="submission" date="2013-01" db="EMBL/GenBank/DDBJ databases">
        <title>Draft Genome Sequence of a Mulberry Tree, Morus notabilis C.K. Schneid.</title>
        <authorList>
            <person name="He N."/>
            <person name="Zhao S."/>
        </authorList>
    </citation>
    <scope>NUCLEOTIDE SEQUENCE</scope>
</reference>
<dbReference type="Proteomes" id="UP000030645">
    <property type="component" value="Unassembled WGS sequence"/>
</dbReference>
<gene>
    <name evidence="1" type="ORF">L484_012761</name>
</gene>